<reference evidence="2 3" key="1">
    <citation type="submission" date="2021-03" db="EMBL/GenBank/DDBJ databases">
        <title>Whole genome shotgun sequence of Actinoplanes toevensis NBRC 105298.</title>
        <authorList>
            <person name="Komaki H."/>
            <person name="Tamura T."/>
        </authorList>
    </citation>
    <scope>NUCLEOTIDE SEQUENCE [LARGE SCALE GENOMIC DNA]</scope>
    <source>
        <strain evidence="2 3">NBRC 105298</strain>
    </source>
</reference>
<dbReference type="AlphaFoldDB" id="A0A919W635"/>
<comment type="caution">
    <text evidence="2">The sequence shown here is derived from an EMBL/GenBank/DDBJ whole genome shotgun (WGS) entry which is preliminary data.</text>
</comment>
<protein>
    <recommendedName>
        <fullName evidence="1">DUF559 domain-containing protein</fullName>
    </recommendedName>
</protein>
<organism evidence="2 3">
    <name type="scientific">Paractinoplanes toevensis</name>
    <dbReference type="NCBI Taxonomy" id="571911"/>
    <lineage>
        <taxon>Bacteria</taxon>
        <taxon>Bacillati</taxon>
        <taxon>Actinomycetota</taxon>
        <taxon>Actinomycetes</taxon>
        <taxon>Micromonosporales</taxon>
        <taxon>Micromonosporaceae</taxon>
        <taxon>Paractinoplanes</taxon>
    </lineage>
</organism>
<sequence length="320" mass="35631">MREVPGPEAGEIDWVIFEQAGVLTIPQAERLLGARTVRSHLRQRRWRRICRGVLLTENGQLRRDQQLWIAVLVAGHGARLAGAVAAAEGGVQGLRTEPIDVLVPAERGRTSRLPSLPADMLRVRVHRTTVLPRKHQQVGLPPRTTVARAVVDGAAWAGSEYEARDLIARAHQQRRVTVEELAVVLADLPRIRRHRRINLTIADLAGGATALSEIDLMALCRRRRIPVPDLQLARSDETGRIRFVDAHWTGARLLVEVDGSHHMEARHWTADMLRQNQIWLDGERILRFPASLVRSDPGAVAAQIRAALRAPQHQPGTAKP</sequence>
<feature type="domain" description="DUF559" evidence="1">
    <location>
        <begin position="216"/>
        <end position="308"/>
    </location>
</feature>
<evidence type="ECO:0000259" key="1">
    <source>
        <dbReference type="Pfam" id="PF04480"/>
    </source>
</evidence>
<dbReference type="Proteomes" id="UP000677082">
    <property type="component" value="Unassembled WGS sequence"/>
</dbReference>
<dbReference type="EMBL" id="BOQN01000072">
    <property type="protein sequence ID" value="GIM93950.1"/>
    <property type="molecule type" value="Genomic_DNA"/>
</dbReference>
<evidence type="ECO:0000313" key="3">
    <source>
        <dbReference type="Proteomes" id="UP000677082"/>
    </source>
</evidence>
<dbReference type="InterPro" id="IPR007569">
    <property type="entry name" value="DUF559"/>
</dbReference>
<proteinExistence type="predicted"/>
<accession>A0A919W635</accession>
<gene>
    <name evidence="2" type="ORF">Ato02nite_057430</name>
</gene>
<name>A0A919W635_9ACTN</name>
<dbReference type="Pfam" id="PF04480">
    <property type="entry name" value="DUF559"/>
    <property type="match status" value="1"/>
</dbReference>
<keyword evidence="3" id="KW-1185">Reference proteome</keyword>
<evidence type="ECO:0000313" key="2">
    <source>
        <dbReference type="EMBL" id="GIM93950.1"/>
    </source>
</evidence>